<dbReference type="SUPFAM" id="SSF81324">
    <property type="entry name" value="Voltage-gated potassium channels"/>
    <property type="match status" value="1"/>
</dbReference>
<dbReference type="EMBL" id="JANBUO010000362">
    <property type="protein sequence ID" value="KAJ2804776.1"/>
    <property type="molecule type" value="Genomic_DNA"/>
</dbReference>
<feature type="transmembrane region" description="Helical" evidence="2">
    <location>
        <begin position="165"/>
        <end position="189"/>
    </location>
</feature>
<gene>
    <name evidence="3" type="ORF">H4R20_002366</name>
</gene>
<evidence type="ECO:0000256" key="2">
    <source>
        <dbReference type="SAM" id="Phobius"/>
    </source>
</evidence>
<dbReference type="AlphaFoldDB" id="A0A9W8I2L9"/>
<dbReference type="Gene3D" id="1.10.287.70">
    <property type="match status" value="2"/>
</dbReference>
<evidence type="ECO:0000256" key="1">
    <source>
        <dbReference type="SAM" id="MobiDB-lite"/>
    </source>
</evidence>
<feature type="region of interest" description="Disordered" evidence="1">
    <location>
        <begin position="14"/>
        <end position="34"/>
    </location>
</feature>
<feature type="transmembrane region" description="Helical" evidence="2">
    <location>
        <begin position="131"/>
        <end position="153"/>
    </location>
</feature>
<accession>A0A9W8I2L9</accession>
<dbReference type="Proteomes" id="UP001140094">
    <property type="component" value="Unassembled WGS sequence"/>
</dbReference>
<keyword evidence="4" id="KW-1185">Reference proteome</keyword>
<feature type="transmembrane region" description="Helical" evidence="2">
    <location>
        <begin position="454"/>
        <end position="474"/>
    </location>
</feature>
<sequence>MSASYTLPEIKTHVAPVPASGSTDTSSTAPELGHEEHPLAPAVSVQPYEDSLGTPESFYDAEETPYPRLLRFGPWWKFHSAGDSSQPKTRILPSVAAITMPITVLFVLTSVEANWIQSAGGFDGLRLEKGGGYVAGNAIATALAFLSAVTIAMRTIDSFRRYFTLRVAMLLQVLVNLLLGAVCVLTGAIYQRNNINSKHVWITPEYPCIYVGACLAFFQAVLLLIDYATTPNFNRRGHGFGGVSMQSAIFLANIVAIWTGFGSLVFSNVETNIYWHPYNSCFNAWVLLITTGATVLNFQTTNSKVFIFFWLPIGLLIMFVFFWCFGFGFVQRFDEKPLRRIREHEDRLRSTYRELRRDARANKELELHLQARVGVLQQRLVFLEDQRLRYFCILFVVGVLLKICSWILASLIFTRTETDWSYWDSVVFLFFTLLTVGVQGMVPSSSAGMPMYHAYTFLDILCTAALDTLLLHIVWNLAPWPRYIAFGRSVLASVSGKFMRRRRHVHESVTEIGQASPVAPRPYAPDYDVFSAQRSADSLEDAANVATRLRTLLVQNAASEADLREYDDMLQALESRIDHIYMNEKAAS</sequence>
<organism evidence="3 4">
    <name type="scientific">Coemansia guatemalensis</name>
    <dbReference type="NCBI Taxonomy" id="2761395"/>
    <lineage>
        <taxon>Eukaryota</taxon>
        <taxon>Fungi</taxon>
        <taxon>Fungi incertae sedis</taxon>
        <taxon>Zoopagomycota</taxon>
        <taxon>Kickxellomycotina</taxon>
        <taxon>Kickxellomycetes</taxon>
        <taxon>Kickxellales</taxon>
        <taxon>Kickxellaceae</taxon>
        <taxon>Coemansia</taxon>
    </lineage>
</organism>
<feature type="transmembrane region" description="Helical" evidence="2">
    <location>
        <begin position="388"/>
        <end position="414"/>
    </location>
</feature>
<keyword evidence="2" id="KW-0812">Transmembrane</keyword>
<feature type="transmembrane region" description="Helical" evidence="2">
    <location>
        <begin position="307"/>
        <end position="330"/>
    </location>
</feature>
<evidence type="ECO:0000313" key="3">
    <source>
        <dbReference type="EMBL" id="KAJ2804776.1"/>
    </source>
</evidence>
<evidence type="ECO:0000313" key="4">
    <source>
        <dbReference type="Proteomes" id="UP001140094"/>
    </source>
</evidence>
<proteinExistence type="predicted"/>
<keyword evidence="2" id="KW-0472">Membrane</keyword>
<reference evidence="3" key="1">
    <citation type="submission" date="2022-07" db="EMBL/GenBank/DDBJ databases">
        <title>Phylogenomic reconstructions and comparative analyses of Kickxellomycotina fungi.</title>
        <authorList>
            <person name="Reynolds N.K."/>
            <person name="Stajich J.E."/>
            <person name="Barry K."/>
            <person name="Grigoriev I.V."/>
            <person name="Crous P."/>
            <person name="Smith M.E."/>
        </authorList>
    </citation>
    <scope>NUCLEOTIDE SEQUENCE</scope>
    <source>
        <strain evidence="3">NRRL 1565</strain>
    </source>
</reference>
<protein>
    <submittedName>
        <fullName evidence="3">Uncharacterized protein</fullName>
    </submittedName>
</protein>
<keyword evidence="2" id="KW-1133">Transmembrane helix</keyword>
<feature type="transmembrane region" description="Helical" evidence="2">
    <location>
        <begin position="420"/>
        <end position="442"/>
    </location>
</feature>
<feature type="compositionally biased region" description="Polar residues" evidence="1">
    <location>
        <begin position="20"/>
        <end position="29"/>
    </location>
</feature>
<feature type="transmembrane region" description="Helical" evidence="2">
    <location>
        <begin position="91"/>
        <end position="111"/>
    </location>
</feature>
<feature type="transmembrane region" description="Helical" evidence="2">
    <location>
        <begin position="248"/>
        <end position="269"/>
    </location>
</feature>
<comment type="caution">
    <text evidence="3">The sequence shown here is derived from an EMBL/GenBank/DDBJ whole genome shotgun (WGS) entry which is preliminary data.</text>
</comment>
<name>A0A9W8I2L9_9FUNG</name>
<feature type="transmembrane region" description="Helical" evidence="2">
    <location>
        <begin position="209"/>
        <end position="228"/>
    </location>
</feature>
<dbReference type="OrthoDB" id="297496at2759"/>